<accession>A0ABV8YJ10</accession>
<dbReference type="EMBL" id="JBHSFG010000009">
    <property type="protein sequence ID" value="MFC4463853.1"/>
    <property type="molecule type" value="Genomic_DNA"/>
</dbReference>
<reference evidence="3" key="1">
    <citation type="journal article" date="2019" name="Int. J. Syst. Evol. Microbiol.">
        <title>The Global Catalogue of Microorganisms (GCM) 10K type strain sequencing project: providing services to taxonomists for standard genome sequencing and annotation.</title>
        <authorList>
            <consortium name="The Broad Institute Genomics Platform"/>
            <consortium name="The Broad Institute Genome Sequencing Center for Infectious Disease"/>
            <person name="Wu L."/>
            <person name="Ma J."/>
        </authorList>
    </citation>
    <scope>NUCLEOTIDE SEQUENCE [LARGE SCALE GENOMIC DNA]</scope>
    <source>
        <strain evidence="3">DT43</strain>
    </source>
</reference>
<feature type="region of interest" description="Disordered" evidence="1">
    <location>
        <begin position="86"/>
        <end position="114"/>
    </location>
</feature>
<evidence type="ECO:0000313" key="2">
    <source>
        <dbReference type="EMBL" id="MFC4463853.1"/>
    </source>
</evidence>
<gene>
    <name evidence="2" type="ORF">ACFPH6_04590</name>
</gene>
<protein>
    <submittedName>
        <fullName evidence="2">Uncharacterized protein</fullName>
    </submittedName>
</protein>
<name>A0ABV8YJ10_9ACTN</name>
<dbReference type="Proteomes" id="UP001596012">
    <property type="component" value="Unassembled WGS sequence"/>
</dbReference>
<dbReference type="RefSeq" id="WP_386337578.1">
    <property type="nucleotide sequence ID" value="NZ_JBHSFG010000009.1"/>
</dbReference>
<proteinExistence type="predicted"/>
<keyword evidence="3" id="KW-1185">Reference proteome</keyword>
<feature type="region of interest" description="Disordered" evidence="1">
    <location>
        <begin position="23"/>
        <end position="50"/>
    </location>
</feature>
<evidence type="ECO:0000313" key="3">
    <source>
        <dbReference type="Proteomes" id="UP001596012"/>
    </source>
</evidence>
<sequence length="114" mass="12692">MGPCPGTATYGERPRFQKELAWSIAPHEGFNDTERRRNTARPATEGWTPEQTAEYERLWSKLRELTAFVTGHAHWERCPKEKAVEARQALKHAPGATPEPASAEALEPLSDAGP</sequence>
<comment type="caution">
    <text evidence="2">The sequence shown here is derived from an EMBL/GenBank/DDBJ whole genome shotgun (WGS) entry which is preliminary data.</text>
</comment>
<organism evidence="2 3">
    <name type="scientific">Streptomyces xiangluensis</name>
    <dbReference type="NCBI Taxonomy" id="2665720"/>
    <lineage>
        <taxon>Bacteria</taxon>
        <taxon>Bacillati</taxon>
        <taxon>Actinomycetota</taxon>
        <taxon>Actinomycetes</taxon>
        <taxon>Kitasatosporales</taxon>
        <taxon>Streptomycetaceae</taxon>
        <taxon>Streptomyces</taxon>
    </lineage>
</organism>
<evidence type="ECO:0000256" key="1">
    <source>
        <dbReference type="SAM" id="MobiDB-lite"/>
    </source>
</evidence>